<gene>
    <name evidence="2" type="ORF">JCM31185_17500</name>
</gene>
<feature type="transmembrane region" description="Helical" evidence="1">
    <location>
        <begin position="62"/>
        <end position="82"/>
    </location>
</feature>
<keyword evidence="1" id="KW-1133">Transmembrane helix</keyword>
<organism evidence="2 3">
    <name type="scientific">Furfurilactobacillus curtus</name>
    <dbReference type="NCBI Taxonomy" id="1746200"/>
    <lineage>
        <taxon>Bacteria</taxon>
        <taxon>Bacillati</taxon>
        <taxon>Bacillota</taxon>
        <taxon>Bacilli</taxon>
        <taxon>Lactobacillales</taxon>
        <taxon>Lactobacillaceae</taxon>
        <taxon>Furfurilactobacillus</taxon>
    </lineage>
</organism>
<keyword evidence="3" id="KW-1185">Reference proteome</keyword>
<evidence type="ECO:0000313" key="3">
    <source>
        <dbReference type="Proteomes" id="UP001628078"/>
    </source>
</evidence>
<dbReference type="Proteomes" id="UP001628078">
    <property type="component" value="Unassembled WGS sequence"/>
</dbReference>
<keyword evidence="1" id="KW-0812">Transmembrane</keyword>
<accession>A0ABQ5JQ30</accession>
<feature type="transmembrane region" description="Helical" evidence="1">
    <location>
        <begin position="28"/>
        <end position="50"/>
    </location>
</feature>
<protein>
    <submittedName>
        <fullName evidence="2">Uncharacterized protein</fullName>
    </submittedName>
</protein>
<dbReference type="EMBL" id="BQXO01000006">
    <property type="protein sequence ID" value="GKT06463.1"/>
    <property type="molecule type" value="Genomic_DNA"/>
</dbReference>
<reference evidence="2 3" key="1">
    <citation type="submission" date="2022-03" db="EMBL/GenBank/DDBJ databases">
        <title>Draft genome sequence of Furfurilactobacillus curtus JCM 31185.</title>
        <authorList>
            <person name="Suzuki S."/>
            <person name="Endo A."/>
            <person name="Kajikawa A."/>
        </authorList>
    </citation>
    <scope>NUCLEOTIDE SEQUENCE [LARGE SCALE GENOMIC DNA]</scope>
    <source>
        <strain evidence="2 3">JCM 31185</strain>
    </source>
</reference>
<evidence type="ECO:0000256" key="1">
    <source>
        <dbReference type="SAM" id="Phobius"/>
    </source>
</evidence>
<proteinExistence type="predicted"/>
<keyword evidence="1" id="KW-0472">Membrane</keyword>
<name>A0ABQ5JQ30_9LACO</name>
<sequence>MKIQSIADIPEWFFYPLKQWCALNNFNFNLFVGLGSLLSVLALIWGWRLYRQIGPMDERTNTIYLTALAIVLTTLMIGEFLLPKTYLLPQFTMYKYDFALVAGDLSLWRQYRQTI</sequence>
<dbReference type="RefSeq" id="WP_407884629.1">
    <property type="nucleotide sequence ID" value="NZ_BQXO01000006.1"/>
</dbReference>
<comment type="caution">
    <text evidence="2">The sequence shown here is derived from an EMBL/GenBank/DDBJ whole genome shotgun (WGS) entry which is preliminary data.</text>
</comment>
<evidence type="ECO:0000313" key="2">
    <source>
        <dbReference type="EMBL" id="GKT06463.1"/>
    </source>
</evidence>